<evidence type="ECO:0000313" key="4">
    <source>
        <dbReference type="EMBL" id="KAI9562206.1"/>
    </source>
</evidence>
<keyword evidence="3" id="KW-0732">Signal</keyword>
<keyword evidence="2" id="KW-0812">Transmembrane</keyword>
<feature type="region of interest" description="Disordered" evidence="1">
    <location>
        <begin position="469"/>
        <end position="514"/>
    </location>
</feature>
<evidence type="ECO:0000313" key="5">
    <source>
        <dbReference type="Proteomes" id="UP000820818"/>
    </source>
</evidence>
<evidence type="ECO:0000256" key="2">
    <source>
        <dbReference type="SAM" id="Phobius"/>
    </source>
</evidence>
<organism evidence="4 5">
    <name type="scientific">Daphnia sinensis</name>
    <dbReference type="NCBI Taxonomy" id="1820382"/>
    <lineage>
        <taxon>Eukaryota</taxon>
        <taxon>Metazoa</taxon>
        <taxon>Ecdysozoa</taxon>
        <taxon>Arthropoda</taxon>
        <taxon>Crustacea</taxon>
        <taxon>Branchiopoda</taxon>
        <taxon>Diplostraca</taxon>
        <taxon>Cladocera</taxon>
        <taxon>Anomopoda</taxon>
        <taxon>Daphniidae</taxon>
        <taxon>Daphnia</taxon>
        <taxon>Daphnia similis group</taxon>
    </lineage>
</organism>
<feature type="region of interest" description="Disordered" evidence="1">
    <location>
        <begin position="76"/>
        <end position="119"/>
    </location>
</feature>
<gene>
    <name evidence="4" type="ORF">GHT06_013171</name>
</gene>
<evidence type="ECO:0000256" key="1">
    <source>
        <dbReference type="SAM" id="MobiDB-lite"/>
    </source>
</evidence>
<evidence type="ECO:0000256" key="3">
    <source>
        <dbReference type="SAM" id="SignalP"/>
    </source>
</evidence>
<feature type="compositionally biased region" description="Basic and acidic residues" evidence="1">
    <location>
        <begin position="474"/>
        <end position="483"/>
    </location>
</feature>
<feature type="compositionally biased region" description="Pro residues" evidence="1">
    <location>
        <begin position="83"/>
        <end position="115"/>
    </location>
</feature>
<feature type="transmembrane region" description="Helical" evidence="2">
    <location>
        <begin position="429"/>
        <end position="450"/>
    </location>
</feature>
<dbReference type="AlphaFoldDB" id="A0AAD5KX39"/>
<proteinExistence type="predicted"/>
<sequence>MFFTMTGSFLLIVSLFGKILAQQTFDSMERPLFEDATSPFRSDSRPLLAIDQHPMDSNGLQAKAIHVNQQVPPSSLLIQLPPQSHPQPVPQPPSKSPPQSPPQSLPQPLPRPPLQVLPQQNSPSQILAAVSPNVPAMRQPPENEELPRISFHLQFPRQPLPSNPPVRTVLTPSSLGVLNQDRIHVEGFQPIERRFTSTKRKRSLVIVGDVSTSAEEKDDEFLPVEPSARRLSALDLFDQRESEVDNNMVSEGSGAAFQNASRSGYISSTNLRPESGYQASATRISNGAFTSLTSKNQLNSRLQQEEAEEESNSILDQEEGSGFGEVSHVSVNEDSVGETPLVRSSFASEVSEKDNGGVPFEVGSIRDSPTPNRTTVIITNVTFSTFNQSHTVEPKLPTRAAEGLFVPTSSSNSVPFVRDSKLLRIFKEYAVLIVVCLLGLPAIVVLCYFLNLKRVKRYSGTMDVTPRQTFCHPKKSESRKTICSEENELACSPPTSSSKTPQPPPFPTDKKYVH</sequence>
<keyword evidence="2" id="KW-0472">Membrane</keyword>
<comment type="caution">
    <text evidence="4">The sequence shown here is derived from an EMBL/GenBank/DDBJ whole genome shotgun (WGS) entry which is preliminary data.</text>
</comment>
<dbReference type="Proteomes" id="UP000820818">
    <property type="component" value="Linkage Group LG3"/>
</dbReference>
<protein>
    <submittedName>
        <fullName evidence="4">Uncharacterized protein</fullName>
    </submittedName>
</protein>
<keyword evidence="2" id="KW-1133">Transmembrane helix</keyword>
<reference evidence="4 5" key="1">
    <citation type="submission" date="2022-05" db="EMBL/GenBank/DDBJ databases">
        <title>A multi-omics perspective on studying reproductive biology in Daphnia sinensis.</title>
        <authorList>
            <person name="Jia J."/>
        </authorList>
    </citation>
    <scope>NUCLEOTIDE SEQUENCE [LARGE SCALE GENOMIC DNA]</scope>
    <source>
        <strain evidence="4 5">WSL</strain>
    </source>
</reference>
<feature type="signal peptide" evidence="3">
    <location>
        <begin position="1"/>
        <end position="21"/>
    </location>
</feature>
<feature type="chain" id="PRO_5042079163" evidence="3">
    <location>
        <begin position="22"/>
        <end position="514"/>
    </location>
</feature>
<dbReference type="EMBL" id="WJBH02000003">
    <property type="protein sequence ID" value="KAI9562206.1"/>
    <property type="molecule type" value="Genomic_DNA"/>
</dbReference>
<accession>A0AAD5KX39</accession>
<name>A0AAD5KX39_9CRUS</name>
<keyword evidence="5" id="KW-1185">Reference proteome</keyword>